<dbReference type="AlphaFoldDB" id="A0A4Q2K9L8"/>
<keyword evidence="10" id="KW-1185">Reference proteome</keyword>
<keyword evidence="2 7" id="KW-0813">Transport</keyword>
<dbReference type="PANTHER" id="PTHR30193">
    <property type="entry name" value="ABC TRANSPORTER PERMEASE PROTEIN"/>
    <property type="match status" value="1"/>
</dbReference>
<feature type="transmembrane region" description="Helical" evidence="7">
    <location>
        <begin position="231"/>
        <end position="255"/>
    </location>
</feature>
<name>A0A4Q2K9L8_9FIRM</name>
<dbReference type="GO" id="GO:0005886">
    <property type="term" value="C:plasma membrane"/>
    <property type="evidence" value="ECO:0007669"/>
    <property type="project" value="UniProtKB-SubCell"/>
</dbReference>
<dbReference type="SUPFAM" id="SSF161098">
    <property type="entry name" value="MetI-like"/>
    <property type="match status" value="1"/>
</dbReference>
<feature type="transmembrane region" description="Helical" evidence="7">
    <location>
        <begin position="139"/>
        <end position="159"/>
    </location>
</feature>
<sequence>MPAAAQISKAIRIGVKLRCPKQGDAFMLNTKAFRRQRNVCGYLMSIPALIGVGVLIVYPIVFSFILSFTGIRASVVNVRWNDFGNYIWLFSESSGDFWNGLWVAFEFSVLSTILQTVLGFFLAYLLYSMGRGMQSVYRVLLYIPCVLPSAVVAVMWNFIYSYDVGLLFKLWELFGWEQVLWLNDPDVVLFSIIIANTWRFVGITMVLYFVNMNAVSKDVLEGATLDGANRWMILWRFIFPLTISSTKMNLVLSFVGGMKSFDMFFMLEGGSMPQTRPVGLIIFTYAFKQSRMGWAIVMSFMLSVILGAFTVITNKLMAKVEKSYE</sequence>
<dbReference type="InterPro" id="IPR000515">
    <property type="entry name" value="MetI-like"/>
</dbReference>
<feature type="transmembrane region" description="Helical" evidence="7">
    <location>
        <begin position="187"/>
        <end position="210"/>
    </location>
</feature>
<evidence type="ECO:0000256" key="2">
    <source>
        <dbReference type="ARBA" id="ARBA00022448"/>
    </source>
</evidence>
<evidence type="ECO:0000256" key="3">
    <source>
        <dbReference type="ARBA" id="ARBA00022475"/>
    </source>
</evidence>
<keyword evidence="6 7" id="KW-0472">Membrane</keyword>
<comment type="similarity">
    <text evidence="7">Belongs to the binding-protein-dependent transport system permease family.</text>
</comment>
<proteinExistence type="inferred from homology"/>
<keyword evidence="5 7" id="KW-1133">Transmembrane helix</keyword>
<accession>A0A4Q2K9L8</accession>
<evidence type="ECO:0000313" key="10">
    <source>
        <dbReference type="Proteomes" id="UP000291269"/>
    </source>
</evidence>
<evidence type="ECO:0000256" key="4">
    <source>
        <dbReference type="ARBA" id="ARBA00022692"/>
    </source>
</evidence>
<feature type="transmembrane region" description="Helical" evidence="7">
    <location>
        <begin position="292"/>
        <end position="312"/>
    </location>
</feature>
<dbReference type="Pfam" id="PF00528">
    <property type="entry name" value="BPD_transp_1"/>
    <property type="match status" value="1"/>
</dbReference>
<dbReference type="PROSITE" id="PS50928">
    <property type="entry name" value="ABC_TM1"/>
    <property type="match status" value="1"/>
</dbReference>
<keyword evidence="4 7" id="KW-0812">Transmembrane</keyword>
<evidence type="ECO:0000256" key="5">
    <source>
        <dbReference type="ARBA" id="ARBA00022989"/>
    </source>
</evidence>
<evidence type="ECO:0000313" key="9">
    <source>
        <dbReference type="EMBL" id="RXZ58276.1"/>
    </source>
</evidence>
<evidence type="ECO:0000256" key="1">
    <source>
        <dbReference type="ARBA" id="ARBA00004651"/>
    </source>
</evidence>
<comment type="subcellular location">
    <subcellularLocation>
        <location evidence="1 7">Cell membrane</location>
        <topology evidence="1 7">Multi-pass membrane protein</topology>
    </subcellularLocation>
</comment>
<evidence type="ECO:0000256" key="7">
    <source>
        <dbReference type="RuleBase" id="RU363032"/>
    </source>
</evidence>
<dbReference type="CDD" id="cd06261">
    <property type="entry name" value="TM_PBP2"/>
    <property type="match status" value="1"/>
</dbReference>
<comment type="caution">
    <text evidence="9">The sequence shown here is derived from an EMBL/GenBank/DDBJ whole genome shotgun (WGS) entry which is preliminary data.</text>
</comment>
<dbReference type="PANTHER" id="PTHR30193:SF37">
    <property type="entry name" value="INNER MEMBRANE ABC TRANSPORTER PERMEASE PROTEIN YCJO"/>
    <property type="match status" value="1"/>
</dbReference>
<dbReference type="EMBL" id="SDOZ01000003">
    <property type="protein sequence ID" value="RXZ58276.1"/>
    <property type="molecule type" value="Genomic_DNA"/>
</dbReference>
<feature type="transmembrane region" description="Helical" evidence="7">
    <location>
        <begin position="39"/>
        <end position="66"/>
    </location>
</feature>
<keyword evidence="3" id="KW-1003">Cell membrane</keyword>
<dbReference type="GO" id="GO:0055085">
    <property type="term" value="P:transmembrane transport"/>
    <property type="evidence" value="ECO:0007669"/>
    <property type="project" value="InterPro"/>
</dbReference>
<evidence type="ECO:0000256" key="6">
    <source>
        <dbReference type="ARBA" id="ARBA00023136"/>
    </source>
</evidence>
<evidence type="ECO:0000259" key="8">
    <source>
        <dbReference type="PROSITE" id="PS50928"/>
    </source>
</evidence>
<feature type="transmembrane region" description="Helical" evidence="7">
    <location>
        <begin position="101"/>
        <end position="127"/>
    </location>
</feature>
<dbReference type="OrthoDB" id="42781at2"/>
<dbReference type="InterPro" id="IPR035906">
    <property type="entry name" value="MetI-like_sf"/>
</dbReference>
<dbReference type="Gene3D" id="1.10.3720.10">
    <property type="entry name" value="MetI-like"/>
    <property type="match status" value="1"/>
</dbReference>
<feature type="domain" description="ABC transmembrane type-1" evidence="8">
    <location>
        <begin position="101"/>
        <end position="313"/>
    </location>
</feature>
<dbReference type="Proteomes" id="UP000291269">
    <property type="component" value="Unassembled WGS sequence"/>
</dbReference>
<protein>
    <submittedName>
        <fullName evidence="9">Sugar ABC transporter permease</fullName>
    </submittedName>
</protein>
<reference evidence="9 10" key="1">
    <citation type="journal article" date="2019" name="Gut">
        <title>Antibiotics-induced monodominance of a novel gut bacterial order.</title>
        <authorList>
            <person name="Hildebrand F."/>
            <person name="Moitinho-Silva L."/>
            <person name="Blasche S."/>
            <person name="Jahn M.T."/>
            <person name="Gossmann T.I."/>
            <person name="Heuerta-Cepas J."/>
            <person name="Hercog R."/>
            <person name="Luetge M."/>
            <person name="Bahram M."/>
            <person name="Pryszlak A."/>
            <person name="Alves R.J."/>
            <person name="Waszak S.M."/>
            <person name="Zhu A."/>
            <person name="Ye L."/>
            <person name="Costea P.I."/>
            <person name="Aalvink S."/>
            <person name="Belzer C."/>
            <person name="Forslund S.K."/>
            <person name="Sunagawa S."/>
            <person name="Hentschel U."/>
            <person name="Merten C."/>
            <person name="Patil K.R."/>
            <person name="Benes V."/>
            <person name="Bork P."/>
        </authorList>
    </citation>
    <scope>NUCLEOTIDE SEQUENCE [LARGE SCALE GENOMIC DNA]</scope>
    <source>
        <strain evidence="9 10">HDS1380</strain>
    </source>
</reference>
<organism evidence="9 10">
    <name type="scientific">Candidatus Borkfalkia ceftriaxoniphila</name>
    <dbReference type="NCBI Taxonomy" id="2508949"/>
    <lineage>
        <taxon>Bacteria</taxon>
        <taxon>Bacillati</taxon>
        <taxon>Bacillota</taxon>
        <taxon>Clostridia</taxon>
        <taxon>Christensenellales</taxon>
        <taxon>Christensenellaceae</taxon>
        <taxon>Candidatus Borkfalkia</taxon>
    </lineage>
</organism>
<gene>
    <name evidence="9" type="ORF">ESZ91_09475</name>
</gene>
<dbReference type="InterPro" id="IPR051393">
    <property type="entry name" value="ABC_transporter_permease"/>
</dbReference>